<name>A0ABX8DD70_9GAMM</name>
<evidence type="ECO:0000256" key="1">
    <source>
        <dbReference type="SAM" id="Phobius"/>
    </source>
</evidence>
<proteinExistence type="predicted"/>
<keyword evidence="1" id="KW-0472">Membrane</keyword>
<dbReference type="Proteomes" id="UP000676428">
    <property type="component" value="Chromosome"/>
</dbReference>
<keyword evidence="1" id="KW-1133">Transmembrane helix</keyword>
<gene>
    <name evidence="2" type="ORF">KHX94_14390</name>
</gene>
<sequence length="156" mass="18374">MALAQAGLQPRRKLILPPKSGKPRRMLYWRRSLFWQIPNAYKVTLVFAVYLLLLVSNQVLSWWFIIWYLLLSLTTYWLYANDKQAAIKHLPRTSERKLQLFGLLGGWPGALIARHRLRHKTIKLSFRVLFWSGVVINLLLLLTIAQYARPLSLAYW</sequence>
<dbReference type="Pfam" id="PF06961">
    <property type="entry name" value="DUF1294"/>
    <property type="match status" value="1"/>
</dbReference>
<keyword evidence="3" id="KW-1185">Reference proteome</keyword>
<keyword evidence="1" id="KW-0812">Transmembrane</keyword>
<protein>
    <submittedName>
        <fullName evidence="2">DUF1294 domain-containing protein</fullName>
    </submittedName>
</protein>
<feature type="transmembrane region" description="Helical" evidence="1">
    <location>
        <begin position="124"/>
        <end position="148"/>
    </location>
</feature>
<organism evidence="2 3">
    <name type="scientific">Shewanella dokdonensis</name>
    <dbReference type="NCBI Taxonomy" id="712036"/>
    <lineage>
        <taxon>Bacteria</taxon>
        <taxon>Pseudomonadati</taxon>
        <taxon>Pseudomonadota</taxon>
        <taxon>Gammaproteobacteria</taxon>
        <taxon>Alteromonadales</taxon>
        <taxon>Shewanellaceae</taxon>
        <taxon>Shewanella</taxon>
    </lineage>
</organism>
<accession>A0ABX8DD70</accession>
<evidence type="ECO:0000313" key="2">
    <source>
        <dbReference type="EMBL" id="QVK22513.1"/>
    </source>
</evidence>
<dbReference type="InterPro" id="IPR010718">
    <property type="entry name" value="DUF1294"/>
</dbReference>
<reference evidence="2 3" key="1">
    <citation type="journal article" date="2012" name="Int. J. Syst. Evol. Microbiol.">
        <title>Shewanella dokdonensis sp. nov., isolated from seawater.</title>
        <authorList>
            <person name="Sung H.R."/>
            <person name="Yoon J.H."/>
            <person name="Ghim S.Y."/>
        </authorList>
    </citation>
    <scope>NUCLEOTIDE SEQUENCE [LARGE SCALE GENOMIC DNA]</scope>
    <source>
        <strain evidence="2 3">DSM 23626</strain>
    </source>
</reference>
<evidence type="ECO:0000313" key="3">
    <source>
        <dbReference type="Proteomes" id="UP000676428"/>
    </source>
</evidence>
<dbReference type="EMBL" id="CP074572">
    <property type="protein sequence ID" value="QVK22513.1"/>
    <property type="molecule type" value="Genomic_DNA"/>
</dbReference>
<feature type="transmembrane region" description="Helical" evidence="1">
    <location>
        <begin position="59"/>
        <end position="79"/>
    </location>
</feature>
<feature type="transmembrane region" description="Helical" evidence="1">
    <location>
        <begin position="33"/>
        <end position="53"/>
    </location>
</feature>